<gene>
    <name evidence="2" type="ORF">M5D96_001820</name>
</gene>
<dbReference type="GO" id="GO:0070286">
    <property type="term" value="P:axonemal dynein complex assembly"/>
    <property type="evidence" value="ECO:0007669"/>
    <property type="project" value="TreeGrafter"/>
</dbReference>
<feature type="region of interest" description="Disordered" evidence="1">
    <location>
        <begin position="44"/>
        <end position="66"/>
    </location>
</feature>
<dbReference type="InterPro" id="IPR043195">
    <property type="entry name" value="TTC12"/>
</dbReference>
<dbReference type="GO" id="GO:0034551">
    <property type="term" value="P:mitochondrial respiratory chain complex III assembly"/>
    <property type="evidence" value="ECO:0007669"/>
    <property type="project" value="InterPro"/>
</dbReference>
<reference evidence="2" key="1">
    <citation type="journal article" date="2023" name="Genome Biol. Evol.">
        <title>Long-read-based Genome Assembly of Drosophila gunungcola Reveals Fewer Chemosensory Genes in Flower-breeding Species.</title>
        <authorList>
            <person name="Negi A."/>
            <person name="Liao B.Y."/>
            <person name="Yeh S.D."/>
        </authorList>
    </citation>
    <scope>NUCLEOTIDE SEQUENCE</scope>
    <source>
        <strain evidence="2">Sukarami</strain>
    </source>
</reference>
<dbReference type="PANTHER" id="PTHR46540:SF1">
    <property type="entry name" value="TETRATRICOPEPTIDE REPEAT PROTEIN 12"/>
    <property type="match status" value="1"/>
</dbReference>
<dbReference type="Gene3D" id="1.25.40.10">
    <property type="entry name" value="Tetratricopeptide repeat domain"/>
    <property type="match status" value="1"/>
</dbReference>
<evidence type="ECO:0000313" key="2">
    <source>
        <dbReference type="EMBL" id="KAI8045637.1"/>
    </source>
</evidence>
<feature type="region of interest" description="Disordered" evidence="1">
    <location>
        <begin position="88"/>
        <end position="129"/>
    </location>
</feature>
<evidence type="ECO:0000313" key="3">
    <source>
        <dbReference type="Proteomes" id="UP001059596"/>
    </source>
</evidence>
<dbReference type="SMART" id="SM00028">
    <property type="entry name" value="TPR"/>
    <property type="match status" value="3"/>
</dbReference>
<accession>A0A9Q0BV25</accession>
<feature type="compositionally biased region" description="Basic and acidic residues" evidence="1">
    <location>
        <begin position="112"/>
        <end position="129"/>
    </location>
</feature>
<comment type="caution">
    <text evidence="2">The sequence shown here is derived from an EMBL/GenBank/DDBJ whole genome shotgun (WGS) entry which is preliminary data.</text>
</comment>
<keyword evidence="3" id="KW-1185">Reference proteome</keyword>
<dbReference type="InterPro" id="IPR019734">
    <property type="entry name" value="TPR_rpt"/>
</dbReference>
<name>A0A9Q0BV25_9MUSC</name>
<dbReference type="GO" id="GO:0005813">
    <property type="term" value="C:centrosome"/>
    <property type="evidence" value="ECO:0007669"/>
    <property type="project" value="TreeGrafter"/>
</dbReference>
<dbReference type="Proteomes" id="UP001059596">
    <property type="component" value="Chromosome 3R"/>
</dbReference>
<dbReference type="InterPro" id="IPR011990">
    <property type="entry name" value="TPR-like_helical_dom_sf"/>
</dbReference>
<dbReference type="CDD" id="cd20267">
    <property type="entry name" value="Complex1_LYR_LYRM7"/>
    <property type="match status" value="1"/>
</dbReference>
<dbReference type="PANTHER" id="PTHR46540">
    <property type="entry name" value="TETRATRICOPEPTIDE REPEAT PROTEIN 12"/>
    <property type="match status" value="1"/>
</dbReference>
<sequence length="377" mass="43478">MDNEIDKVENKLKASLQMCNLNRKDGDDFAEFEATLAKIDSILNNKGPLEDDSQADNGAGGEPKQKIDFDKLDVDKVHLKVRQNRTVINKKPTEEDNKTQPKVLDQQSFMDQVERDANDRAEARAKSEYEAELERAQGNEAFRNEKYEKAIIHYEKAIIKVKNSAITYNNRALCYIKLCNYKRALKDCQHVLENLQETNLRAWLYQANAYKHLNQVDKFEESVAKAREHNPNQLAYIDKYIKQLDDEVLSAFKKLHRTRQYVFQGDVHALAAGRLKINESFLQNRSETSEDEIQKMIKLAQDVDLELRTNVIQALKKENDVYELRITPETTRLDNVVFNPDAVIEKPRRRRGEKNTEGCCGGAAMAALESEVQNRNK</sequence>
<evidence type="ECO:0000256" key="1">
    <source>
        <dbReference type="SAM" id="MobiDB-lite"/>
    </source>
</evidence>
<evidence type="ECO:0008006" key="4">
    <source>
        <dbReference type="Google" id="ProtNLM"/>
    </source>
</evidence>
<dbReference type="InterPro" id="IPR045298">
    <property type="entry name" value="Complex1_LYR_LYRM7"/>
</dbReference>
<organism evidence="2 3">
    <name type="scientific">Drosophila gunungcola</name>
    <name type="common">fruit fly</name>
    <dbReference type="NCBI Taxonomy" id="103775"/>
    <lineage>
        <taxon>Eukaryota</taxon>
        <taxon>Metazoa</taxon>
        <taxon>Ecdysozoa</taxon>
        <taxon>Arthropoda</taxon>
        <taxon>Hexapoda</taxon>
        <taxon>Insecta</taxon>
        <taxon>Pterygota</taxon>
        <taxon>Neoptera</taxon>
        <taxon>Endopterygota</taxon>
        <taxon>Diptera</taxon>
        <taxon>Brachycera</taxon>
        <taxon>Muscomorpha</taxon>
        <taxon>Ephydroidea</taxon>
        <taxon>Drosophilidae</taxon>
        <taxon>Drosophila</taxon>
        <taxon>Sophophora</taxon>
    </lineage>
</organism>
<protein>
    <recommendedName>
        <fullName evidence="4">Tetratricopeptide repeat protein 12</fullName>
    </recommendedName>
</protein>
<proteinExistence type="predicted"/>
<dbReference type="EMBL" id="JAMKOV010000001">
    <property type="protein sequence ID" value="KAI8045637.1"/>
    <property type="molecule type" value="Genomic_DNA"/>
</dbReference>
<dbReference type="AlphaFoldDB" id="A0A9Q0BV25"/>
<dbReference type="SUPFAM" id="SSF48452">
    <property type="entry name" value="TPR-like"/>
    <property type="match status" value="1"/>
</dbReference>
<dbReference type="GO" id="GO:0007288">
    <property type="term" value="P:sperm axoneme assembly"/>
    <property type="evidence" value="ECO:0007669"/>
    <property type="project" value="TreeGrafter"/>
</dbReference>
<dbReference type="GO" id="GO:0005739">
    <property type="term" value="C:mitochondrion"/>
    <property type="evidence" value="ECO:0007669"/>
    <property type="project" value="GOC"/>
</dbReference>